<dbReference type="AlphaFoldDB" id="A0AAN9QP92"/>
<dbReference type="EMBL" id="JAYMYR010000009">
    <property type="protein sequence ID" value="KAK7343084.1"/>
    <property type="molecule type" value="Genomic_DNA"/>
</dbReference>
<proteinExistence type="predicted"/>
<protein>
    <submittedName>
        <fullName evidence="1">Uncharacterized protein</fullName>
    </submittedName>
</protein>
<organism evidence="1 2">
    <name type="scientific">Phaseolus coccineus</name>
    <name type="common">Scarlet runner bean</name>
    <name type="synonym">Phaseolus multiflorus</name>
    <dbReference type="NCBI Taxonomy" id="3886"/>
    <lineage>
        <taxon>Eukaryota</taxon>
        <taxon>Viridiplantae</taxon>
        <taxon>Streptophyta</taxon>
        <taxon>Embryophyta</taxon>
        <taxon>Tracheophyta</taxon>
        <taxon>Spermatophyta</taxon>
        <taxon>Magnoliopsida</taxon>
        <taxon>eudicotyledons</taxon>
        <taxon>Gunneridae</taxon>
        <taxon>Pentapetalae</taxon>
        <taxon>rosids</taxon>
        <taxon>fabids</taxon>
        <taxon>Fabales</taxon>
        <taxon>Fabaceae</taxon>
        <taxon>Papilionoideae</taxon>
        <taxon>50 kb inversion clade</taxon>
        <taxon>NPAAA clade</taxon>
        <taxon>indigoferoid/millettioid clade</taxon>
        <taxon>Phaseoleae</taxon>
        <taxon>Phaseolus</taxon>
    </lineage>
</organism>
<reference evidence="1 2" key="1">
    <citation type="submission" date="2024-01" db="EMBL/GenBank/DDBJ databases">
        <title>The genomes of 5 underutilized Papilionoideae crops provide insights into root nodulation and disease resistanc.</title>
        <authorList>
            <person name="Jiang F."/>
        </authorList>
    </citation>
    <scope>NUCLEOTIDE SEQUENCE [LARGE SCALE GENOMIC DNA]</scope>
    <source>
        <strain evidence="1">JINMINGXINNONG_FW02</strain>
        <tissue evidence="1">Leaves</tissue>
    </source>
</reference>
<dbReference type="PANTHER" id="PTHR13109:SF7">
    <property type="entry name" value="NEUROCHONDRIN"/>
    <property type="match status" value="1"/>
</dbReference>
<dbReference type="PANTHER" id="PTHR13109">
    <property type="entry name" value="NEUROCHONDRIN"/>
    <property type="match status" value="1"/>
</dbReference>
<keyword evidence="2" id="KW-1185">Reference proteome</keyword>
<evidence type="ECO:0000313" key="2">
    <source>
        <dbReference type="Proteomes" id="UP001374584"/>
    </source>
</evidence>
<evidence type="ECO:0000313" key="1">
    <source>
        <dbReference type="EMBL" id="KAK7343084.1"/>
    </source>
</evidence>
<accession>A0AAN9QP92</accession>
<gene>
    <name evidence="1" type="ORF">VNO80_26047</name>
</gene>
<comment type="caution">
    <text evidence="1">The sequence shown here is derived from an EMBL/GenBank/DDBJ whole genome shotgun (WGS) entry which is preliminary data.</text>
</comment>
<dbReference type="InterPro" id="IPR008709">
    <property type="entry name" value="Neurochondrin"/>
</dbReference>
<name>A0AAN9QP92_PHACN</name>
<dbReference type="Pfam" id="PF05536">
    <property type="entry name" value="Neurochondrin"/>
    <property type="match status" value="1"/>
</dbReference>
<sequence length="162" mass="18326">MSQRFLRVQFEGIWSCSHISVTSATSGICYSDWECNLESERDSECECSYLMELSFKLLQLILGRMSLNIIQNKDLSDISVIVAAIARQFAVLHNSLKFEALHLLNVILTSKDSAEVIPILFPNSFTGMPSQHIEPVGLSDPTVFYLIHQMSWLSRTKLEIPT</sequence>
<dbReference type="Proteomes" id="UP001374584">
    <property type="component" value="Unassembled WGS sequence"/>
</dbReference>